<dbReference type="SUPFAM" id="SSF57625">
    <property type="entry name" value="Invertebrate chitin-binding proteins"/>
    <property type="match status" value="1"/>
</dbReference>
<comment type="caution">
    <text evidence="3">The sequence shown here is derived from an EMBL/GenBank/DDBJ whole genome shotgun (WGS) entry which is preliminary data.</text>
</comment>
<dbReference type="Gene3D" id="2.170.140.10">
    <property type="entry name" value="Chitin binding domain"/>
    <property type="match status" value="1"/>
</dbReference>
<feature type="domain" description="Chitin-binding type-2" evidence="2">
    <location>
        <begin position="125"/>
        <end position="182"/>
    </location>
</feature>
<name>A0AAV4R3P6_CAEEX</name>
<dbReference type="PROSITE" id="PS50940">
    <property type="entry name" value="CHIT_BIND_II"/>
    <property type="match status" value="1"/>
</dbReference>
<dbReference type="EMBL" id="BPLR01007157">
    <property type="protein sequence ID" value="GIY14877.1"/>
    <property type="molecule type" value="Genomic_DNA"/>
</dbReference>
<reference evidence="3 4" key="1">
    <citation type="submission" date="2021-06" db="EMBL/GenBank/DDBJ databases">
        <title>Caerostris extrusa draft genome.</title>
        <authorList>
            <person name="Kono N."/>
            <person name="Arakawa K."/>
        </authorList>
    </citation>
    <scope>NUCLEOTIDE SEQUENCE [LARGE SCALE GENOMIC DNA]</scope>
</reference>
<gene>
    <name evidence="3" type="primary">AVEN_157769_1</name>
    <name evidence="3" type="ORF">CEXT_729661</name>
</gene>
<proteinExistence type="predicted"/>
<feature type="region of interest" description="Disordered" evidence="1">
    <location>
        <begin position="18"/>
        <end position="89"/>
    </location>
</feature>
<dbReference type="AlphaFoldDB" id="A0AAV4R3P6"/>
<evidence type="ECO:0000313" key="3">
    <source>
        <dbReference type="EMBL" id="GIY14877.1"/>
    </source>
</evidence>
<dbReference type="Pfam" id="PF01607">
    <property type="entry name" value="CBM_14"/>
    <property type="match status" value="1"/>
</dbReference>
<sequence length="216" mass="24749">MELVLQIFVPELCASKNQPVTKPSITKSRNWDDYDNYPSDLASPSSTDNVYDLSNSKVPNSIQNESSNKRQFPSKHISNPIQSENTKQPEIIKLTTPTTKIYDETPPTNHSVKLHQMEVQSRDFDAECRKGDTGFFPDYASGCKMFHICFKRIRKTYSCPSVLLFNPETKNCDLPDNVFCTRPEPIIEDSFDCKGRMNQFVPDYSSGCKKLHRLHK</sequence>
<protein>
    <recommendedName>
        <fullName evidence="2">Chitin-binding type-2 domain-containing protein</fullName>
    </recommendedName>
</protein>
<dbReference type="SMART" id="SM00494">
    <property type="entry name" value="ChtBD2"/>
    <property type="match status" value="1"/>
</dbReference>
<accession>A0AAV4R3P6</accession>
<dbReference type="GO" id="GO:0005576">
    <property type="term" value="C:extracellular region"/>
    <property type="evidence" value="ECO:0007669"/>
    <property type="project" value="InterPro"/>
</dbReference>
<dbReference type="GO" id="GO:0008061">
    <property type="term" value="F:chitin binding"/>
    <property type="evidence" value="ECO:0007669"/>
    <property type="project" value="InterPro"/>
</dbReference>
<dbReference type="Proteomes" id="UP001054945">
    <property type="component" value="Unassembled WGS sequence"/>
</dbReference>
<evidence type="ECO:0000256" key="1">
    <source>
        <dbReference type="SAM" id="MobiDB-lite"/>
    </source>
</evidence>
<dbReference type="InterPro" id="IPR002557">
    <property type="entry name" value="Chitin-bd_dom"/>
</dbReference>
<evidence type="ECO:0000313" key="4">
    <source>
        <dbReference type="Proteomes" id="UP001054945"/>
    </source>
</evidence>
<dbReference type="InterPro" id="IPR036508">
    <property type="entry name" value="Chitin-bd_dom_sf"/>
</dbReference>
<keyword evidence="4" id="KW-1185">Reference proteome</keyword>
<feature type="compositionally biased region" description="Polar residues" evidence="1">
    <location>
        <begin position="42"/>
        <end position="88"/>
    </location>
</feature>
<evidence type="ECO:0000259" key="2">
    <source>
        <dbReference type="PROSITE" id="PS50940"/>
    </source>
</evidence>
<feature type="compositionally biased region" description="Polar residues" evidence="1">
    <location>
        <begin position="18"/>
        <end position="28"/>
    </location>
</feature>
<organism evidence="3 4">
    <name type="scientific">Caerostris extrusa</name>
    <name type="common">Bark spider</name>
    <name type="synonym">Caerostris bankana</name>
    <dbReference type="NCBI Taxonomy" id="172846"/>
    <lineage>
        <taxon>Eukaryota</taxon>
        <taxon>Metazoa</taxon>
        <taxon>Ecdysozoa</taxon>
        <taxon>Arthropoda</taxon>
        <taxon>Chelicerata</taxon>
        <taxon>Arachnida</taxon>
        <taxon>Araneae</taxon>
        <taxon>Araneomorphae</taxon>
        <taxon>Entelegynae</taxon>
        <taxon>Araneoidea</taxon>
        <taxon>Araneidae</taxon>
        <taxon>Caerostris</taxon>
    </lineage>
</organism>